<evidence type="ECO:0000313" key="2">
    <source>
        <dbReference type="Proteomes" id="UP000030437"/>
    </source>
</evidence>
<protein>
    <recommendedName>
        <fullName evidence="3">Toprim domain-containing protein</fullName>
    </recommendedName>
</protein>
<keyword evidence="2" id="KW-1185">Reference proteome</keyword>
<sequence length="107" mass="12410">MIEKCIIVEGRSDKLKIEPLLAEQVLIICTHGTKDEEAFIDLLEPYEYCEFFTFFDRDKSGDYLRKMMRRTYSEAVQLELPAPFTGVAEAPSMIIRQILQAAKFQVK</sequence>
<organism evidence="1 2">
    <name type="scientific">Lysinibacillus odysseyi 34hs-1 = NBRC 100172</name>
    <dbReference type="NCBI Taxonomy" id="1220589"/>
    <lineage>
        <taxon>Bacteria</taxon>
        <taxon>Bacillati</taxon>
        <taxon>Bacillota</taxon>
        <taxon>Bacilli</taxon>
        <taxon>Bacillales</taxon>
        <taxon>Bacillaceae</taxon>
        <taxon>Lysinibacillus</taxon>
    </lineage>
</organism>
<comment type="caution">
    <text evidence="1">The sequence shown here is derived from an EMBL/GenBank/DDBJ whole genome shotgun (WGS) entry which is preliminary data.</text>
</comment>
<name>A0A0A3III4_9BACI</name>
<accession>A0A0A3III4</accession>
<dbReference type="STRING" id="1220589.CD32_17360"/>
<proteinExistence type="predicted"/>
<dbReference type="eggNOG" id="COG1658">
    <property type="taxonomic scope" value="Bacteria"/>
</dbReference>
<gene>
    <name evidence="1" type="ORF">CD32_17360</name>
</gene>
<dbReference type="AlphaFoldDB" id="A0A0A3III4"/>
<dbReference type="Proteomes" id="UP000030437">
    <property type="component" value="Unassembled WGS sequence"/>
</dbReference>
<reference evidence="1 2" key="1">
    <citation type="submission" date="2014-02" db="EMBL/GenBank/DDBJ databases">
        <title>Draft genome sequence of Lysinibacillus odysseyi NBRC 100172.</title>
        <authorList>
            <person name="Zhang F."/>
            <person name="Wang G."/>
            <person name="Zhang L."/>
        </authorList>
    </citation>
    <scope>NUCLEOTIDE SEQUENCE [LARGE SCALE GENOMIC DNA]</scope>
    <source>
        <strain evidence="1 2">NBRC 100172</strain>
    </source>
</reference>
<evidence type="ECO:0000313" key="1">
    <source>
        <dbReference type="EMBL" id="KGR82633.1"/>
    </source>
</evidence>
<dbReference type="SUPFAM" id="SSF110455">
    <property type="entry name" value="Toprim domain"/>
    <property type="match status" value="1"/>
</dbReference>
<dbReference type="RefSeq" id="WP_036156982.1">
    <property type="nucleotide sequence ID" value="NZ_AVCX01000002.1"/>
</dbReference>
<evidence type="ECO:0008006" key="3">
    <source>
        <dbReference type="Google" id="ProtNLM"/>
    </source>
</evidence>
<dbReference type="Gene3D" id="3.40.1360.10">
    <property type="match status" value="1"/>
</dbReference>
<dbReference type="EMBL" id="JPVP01000059">
    <property type="protein sequence ID" value="KGR82633.1"/>
    <property type="molecule type" value="Genomic_DNA"/>
</dbReference>